<evidence type="ECO:0000313" key="4">
    <source>
        <dbReference type="EMBL" id="KAB6699226.1"/>
    </source>
</evidence>
<dbReference type="InterPro" id="IPR046110">
    <property type="entry name" value="DUF6047"/>
</dbReference>
<evidence type="ECO:0000313" key="5">
    <source>
        <dbReference type="Proteomes" id="UP000437380"/>
    </source>
</evidence>
<accession>A0A6I1BSW0</accession>
<evidence type="ECO:0000256" key="1">
    <source>
        <dbReference type="SAM" id="MobiDB-lite"/>
    </source>
</evidence>
<feature type="compositionally biased region" description="Basic and acidic residues" evidence="1">
    <location>
        <begin position="279"/>
        <end position="292"/>
    </location>
</feature>
<sequence>MSILNDIWNRIARKPDRRKAAVTETSGTENRVYAMVTEEGVMLFSDTPKGMKARNSYLQHLADGFFNVTKVPETLRIYEIDLPTKRVAGLADNCIEKLSKADLRSTDAQLRRSVVNFTSDKFADRSVLDGGVCRAKFDLRPDFHNFDRLTKEFGLGISPRNYDVAALLYISENGYAGIVAADKVHPFSYEYEFRELAEKLGDSMRARMNAPLSAHDFGYAALQKEAKEMAADLLQSEFHITDGEFRLGARISRTERMEMSHPVSYPYSEEEQTGGLPETHYRQEAPEQRMSDSQRQVKHAASITPQKKEKKQLIL</sequence>
<dbReference type="EMBL" id="WDAG01000013">
    <property type="protein sequence ID" value="KAB6658954.1"/>
    <property type="molecule type" value="Genomic_DNA"/>
</dbReference>
<comment type="caution">
    <text evidence="3">The sequence shown here is derived from an EMBL/GenBank/DDBJ whole genome shotgun (WGS) entry which is preliminary data.</text>
</comment>
<name>A0A6I1BSW0_PHOVU</name>
<protein>
    <submittedName>
        <fullName evidence="3">Uncharacterized protein</fullName>
    </submittedName>
</protein>
<feature type="region of interest" description="Disordered" evidence="1">
    <location>
        <begin position="259"/>
        <end position="315"/>
    </location>
</feature>
<dbReference type="Proteomes" id="UP000470777">
    <property type="component" value="Unassembled WGS sequence"/>
</dbReference>
<dbReference type="EMBL" id="WCZV01000015">
    <property type="protein sequence ID" value="KAB6699226.1"/>
    <property type="molecule type" value="Genomic_DNA"/>
</dbReference>
<evidence type="ECO:0000313" key="7">
    <source>
        <dbReference type="Proteomes" id="UP000470952"/>
    </source>
</evidence>
<dbReference type="Proteomes" id="UP000470952">
    <property type="component" value="Unassembled WGS sequence"/>
</dbReference>
<organism evidence="3 6">
    <name type="scientific">Phocaeicola vulgatus</name>
    <name type="common">Bacteroides vulgatus</name>
    <dbReference type="NCBI Taxonomy" id="821"/>
    <lineage>
        <taxon>Bacteria</taxon>
        <taxon>Pseudomonadati</taxon>
        <taxon>Bacteroidota</taxon>
        <taxon>Bacteroidia</taxon>
        <taxon>Bacteroidales</taxon>
        <taxon>Bacteroidaceae</taxon>
        <taxon>Phocaeicola</taxon>
    </lineage>
</organism>
<dbReference type="RefSeq" id="WP_008782336.1">
    <property type="nucleotide sequence ID" value="NZ_JAHYMS010000018.1"/>
</dbReference>
<reference evidence="5 6" key="1">
    <citation type="journal article" date="2019" name="Nat. Med.">
        <title>A library of human gut bacterial isolates paired with longitudinal multiomics data enables mechanistic microbiome research.</title>
        <authorList>
            <person name="Poyet M."/>
            <person name="Groussin M."/>
            <person name="Gibbons S.M."/>
            <person name="Avila-Pacheco J."/>
            <person name="Jiang X."/>
            <person name="Kearney S.M."/>
            <person name="Perrotta A.R."/>
            <person name="Berdy B."/>
            <person name="Zhao S."/>
            <person name="Lieberman T.D."/>
            <person name="Swanson P.K."/>
            <person name="Smith M."/>
            <person name="Roesemann S."/>
            <person name="Alexander J.E."/>
            <person name="Rich S.A."/>
            <person name="Livny J."/>
            <person name="Vlamakis H."/>
            <person name="Clish C."/>
            <person name="Bullock K."/>
            <person name="Deik A."/>
            <person name="Scott J."/>
            <person name="Pierce K.A."/>
            <person name="Xavier R.J."/>
            <person name="Alm E.J."/>
        </authorList>
    </citation>
    <scope>NUCLEOTIDE SEQUENCE [LARGE SCALE GENOMIC DNA]</scope>
    <source>
        <strain evidence="4 5">BIOML-A82</strain>
        <strain evidence="3 6">BIOML-A85</strain>
        <strain evidence="2 7">BIOML-A93</strain>
    </source>
</reference>
<dbReference type="Proteomes" id="UP000437380">
    <property type="component" value="Unassembled WGS sequence"/>
</dbReference>
<proteinExistence type="predicted"/>
<evidence type="ECO:0000313" key="6">
    <source>
        <dbReference type="Proteomes" id="UP000470777"/>
    </source>
</evidence>
<dbReference type="Pfam" id="PF19513">
    <property type="entry name" value="DUF6047"/>
    <property type="match status" value="1"/>
</dbReference>
<gene>
    <name evidence="4" type="ORF">GAY17_12365</name>
    <name evidence="2" type="ORF">GAZ76_12175</name>
    <name evidence="3" type="ORF">GAZ92_10825</name>
</gene>
<evidence type="ECO:0000313" key="3">
    <source>
        <dbReference type="EMBL" id="KAB6693212.1"/>
    </source>
</evidence>
<dbReference type="AlphaFoldDB" id="A0A6I1BSW0"/>
<evidence type="ECO:0000313" key="2">
    <source>
        <dbReference type="EMBL" id="KAB6658954.1"/>
    </source>
</evidence>
<dbReference type="EMBL" id="WCZY01000013">
    <property type="protein sequence ID" value="KAB6693212.1"/>
    <property type="molecule type" value="Genomic_DNA"/>
</dbReference>